<evidence type="ECO:0000256" key="2">
    <source>
        <dbReference type="ARBA" id="ARBA00022801"/>
    </source>
</evidence>
<dbReference type="InterPro" id="IPR038718">
    <property type="entry name" value="SNF2-like_sf"/>
</dbReference>
<evidence type="ECO:0000313" key="8">
    <source>
        <dbReference type="Proteomes" id="UP000033607"/>
    </source>
</evidence>
<dbReference type="PROSITE" id="PS51192">
    <property type="entry name" value="HELICASE_ATP_BIND_1"/>
    <property type="match status" value="1"/>
</dbReference>
<dbReference type="OrthoDB" id="9814088at2"/>
<dbReference type="PATRIC" id="fig|1637645.4.peg.6990"/>
<evidence type="ECO:0000259" key="6">
    <source>
        <dbReference type="PROSITE" id="PS51194"/>
    </source>
</evidence>
<dbReference type="PROSITE" id="PS51194">
    <property type="entry name" value="HELICASE_CTER"/>
    <property type="match status" value="1"/>
</dbReference>
<dbReference type="CDD" id="cd18793">
    <property type="entry name" value="SF2_C_SNF"/>
    <property type="match status" value="1"/>
</dbReference>
<dbReference type="InterPro" id="IPR049730">
    <property type="entry name" value="SNF2/RAD54-like_C"/>
</dbReference>
<evidence type="ECO:0000259" key="5">
    <source>
        <dbReference type="PROSITE" id="PS51192"/>
    </source>
</evidence>
<keyword evidence="4" id="KW-0067">ATP-binding</keyword>
<evidence type="ECO:0000313" key="7">
    <source>
        <dbReference type="EMBL" id="KKD37831.1"/>
    </source>
</evidence>
<evidence type="ECO:0000256" key="3">
    <source>
        <dbReference type="ARBA" id="ARBA00022806"/>
    </source>
</evidence>
<dbReference type="Gene3D" id="3.40.50.10810">
    <property type="entry name" value="Tandem AAA-ATPase domain"/>
    <property type="match status" value="1"/>
</dbReference>
<reference evidence="7 8" key="1">
    <citation type="submission" date="2015-06" db="EMBL/GenBank/DDBJ databases">
        <title>Draft genome assembly of filamentous brackish cyanobacterium Limnoraphis robusta strain CS-951.</title>
        <authorList>
            <person name="Willis A."/>
            <person name="Parks M."/>
            <person name="Burford M.A."/>
        </authorList>
    </citation>
    <scope>NUCLEOTIDE SEQUENCE [LARGE SCALE GENOMIC DNA]</scope>
    <source>
        <strain evidence="7 8">CS-951</strain>
    </source>
</reference>
<dbReference type="PANTHER" id="PTHR45766:SF6">
    <property type="entry name" value="SWI_SNF-RELATED MATRIX-ASSOCIATED ACTIN-DEPENDENT REGULATOR OF CHROMATIN SUBFAMILY A-LIKE PROTEIN 1"/>
    <property type="match status" value="1"/>
</dbReference>
<dbReference type="Gene3D" id="3.40.50.300">
    <property type="entry name" value="P-loop containing nucleotide triphosphate hydrolases"/>
    <property type="match status" value="1"/>
</dbReference>
<name>A0A0F5YG18_9CYAN</name>
<dbReference type="PANTHER" id="PTHR45766">
    <property type="entry name" value="DNA ANNEALING HELICASE AND ENDONUCLEASE ZRANB3 FAMILY MEMBER"/>
    <property type="match status" value="1"/>
</dbReference>
<gene>
    <name evidence="7" type="ORF">WN50_12025</name>
</gene>
<dbReference type="Pfam" id="PF04851">
    <property type="entry name" value="ResIII"/>
    <property type="match status" value="1"/>
</dbReference>
<dbReference type="AlphaFoldDB" id="A0A0F5YG18"/>
<sequence>MTELLPGTEVIARGLKWEVVTSQPLGQQTLYRLRCLEGVIRGEELDILVPFETIRALRRELNPAKASPLANWLVYHQAFLLEQALGQRALQAVQPGRLRLEPYQLVPVLRALRMSRVRLLLADGVGLGKTIQAGLVLTELMARRMAHRILIVSPAGPLLEQWKLEMSERFSLRFDVVNRSHLQEIRRSNELGANPFDYIPLGLVSIDFLKQERILDLLERASYDVIILDEAHHCMDLGNIGDREDSQRRRLAEVLARRCDTFLMLTATPHDGNDRSFASLCELLDPSLVDGRGSLRGDRYKRHVIRRLKRHIVDPVTKELQFKERIVKPQPVAADPQHYPQFEALQRGLLELLAPQLKRAFRAKRYSDVLAFIALLKRSVSSVEACKATLGVVADRFQQILTQSSESQESRRQRLKTLKDYQRKLERFGTVSVEEEEEQALLEAEEIAQQLAELQREIRSTSPTVSRISNLVESLDELVSLAEAALSQDPKLDQLIREIQTIRTQEPDANILIYTEYIDSQKAAIKALEKAKIGTVIAMSGQDSNEIRSQMTSRFCREANLVLISTDTAAEGLNLQQKCHHLIHLELPFNPNRLEQRNGRIDRFGQKFNPEVRYLYLQGTFEERILLRLIAKYERQRSRLTFVPNTLGVTTSSDVTTEKLLKGLIDEDEKRSTSQQLPLFSLVNEGGGIDLTDIDENQGSDIATRELLEEIDKSLKGFEQAAKTNAWLADVGMNAESQLLADAETLRAEGSKASGVDLLNFVCDAVQLDGGDVNAEKDQLFEIKLPPAWHSGTEDLPGYDRESRTVRLTTNLDITRDRQDRPVGYLGRAHPLVRRAIDRVRNLSFGGTAEQDPRVSAVLADVDQPTLLLTYVGRILSDSGREFERVVAVEFPQTGKPKFLPKAEQWLKFADRQNAIKTAKVWENHFHALWEAGLEGGKRAVESGFQPLAETFVGEFQANLEEEQSRLKEWLDLRHQEILPLEAIASQQLGLFDAVPVSEPPSWTTLDDPLEKLAAFSVDPSQPPKLRSEADGVLRLYHKRQQDLENRLHLHPLEIVPIGVLMLVPRSK</sequence>
<dbReference type="EMBL" id="LATL02000355">
    <property type="protein sequence ID" value="KKD37831.1"/>
    <property type="molecule type" value="Genomic_DNA"/>
</dbReference>
<dbReference type="SUPFAM" id="SSF52540">
    <property type="entry name" value="P-loop containing nucleoside triphosphate hydrolases"/>
    <property type="match status" value="2"/>
</dbReference>
<organism evidence="7 8">
    <name type="scientific">Limnoraphis robusta CS-951</name>
    <dbReference type="NCBI Taxonomy" id="1637645"/>
    <lineage>
        <taxon>Bacteria</taxon>
        <taxon>Bacillati</taxon>
        <taxon>Cyanobacteriota</taxon>
        <taxon>Cyanophyceae</taxon>
        <taxon>Oscillatoriophycideae</taxon>
        <taxon>Oscillatoriales</taxon>
        <taxon>Sirenicapillariaceae</taxon>
        <taxon>Limnoraphis</taxon>
    </lineage>
</organism>
<dbReference type="GO" id="GO:0003677">
    <property type="term" value="F:DNA binding"/>
    <property type="evidence" value="ECO:0007669"/>
    <property type="project" value="InterPro"/>
</dbReference>
<dbReference type="SMART" id="SM00490">
    <property type="entry name" value="HELICc"/>
    <property type="match status" value="1"/>
</dbReference>
<protein>
    <recommendedName>
        <fullName evidence="9">Helicase</fullName>
    </recommendedName>
</protein>
<dbReference type="Proteomes" id="UP000033607">
    <property type="component" value="Unassembled WGS sequence"/>
</dbReference>
<evidence type="ECO:0000256" key="1">
    <source>
        <dbReference type="ARBA" id="ARBA00022741"/>
    </source>
</evidence>
<keyword evidence="2" id="KW-0378">Hydrolase</keyword>
<dbReference type="InterPro" id="IPR027417">
    <property type="entry name" value="P-loop_NTPase"/>
</dbReference>
<dbReference type="RefSeq" id="WP_046278785.1">
    <property type="nucleotide sequence ID" value="NZ_LATL02000355.1"/>
</dbReference>
<keyword evidence="3" id="KW-0347">Helicase</keyword>
<evidence type="ECO:0008006" key="9">
    <source>
        <dbReference type="Google" id="ProtNLM"/>
    </source>
</evidence>
<feature type="domain" description="Helicase ATP-binding" evidence="5">
    <location>
        <begin position="110"/>
        <end position="287"/>
    </location>
</feature>
<accession>A0A0F5YG18</accession>
<dbReference type="Pfam" id="PF00271">
    <property type="entry name" value="Helicase_C"/>
    <property type="match status" value="1"/>
</dbReference>
<dbReference type="GO" id="GO:0016787">
    <property type="term" value="F:hydrolase activity"/>
    <property type="evidence" value="ECO:0007669"/>
    <property type="project" value="UniProtKB-KW"/>
</dbReference>
<feature type="domain" description="Helicase C-terminal" evidence="6">
    <location>
        <begin position="491"/>
        <end position="661"/>
    </location>
</feature>
<dbReference type="CDD" id="cd18011">
    <property type="entry name" value="DEXDc_RapA"/>
    <property type="match status" value="1"/>
</dbReference>
<dbReference type="InterPro" id="IPR057342">
    <property type="entry name" value="DEXDc_RapA"/>
</dbReference>
<dbReference type="InterPro" id="IPR001650">
    <property type="entry name" value="Helicase_C-like"/>
</dbReference>
<proteinExistence type="predicted"/>
<evidence type="ECO:0000256" key="4">
    <source>
        <dbReference type="ARBA" id="ARBA00022840"/>
    </source>
</evidence>
<dbReference type="SMART" id="SM00487">
    <property type="entry name" value="DEXDc"/>
    <property type="match status" value="1"/>
</dbReference>
<dbReference type="InterPro" id="IPR006935">
    <property type="entry name" value="Helicase/UvrB_N"/>
</dbReference>
<dbReference type="InterPro" id="IPR014001">
    <property type="entry name" value="Helicase_ATP-bd"/>
</dbReference>
<keyword evidence="1" id="KW-0547">Nucleotide-binding</keyword>
<dbReference type="GO" id="GO:0005524">
    <property type="term" value="F:ATP binding"/>
    <property type="evidence" value="ECO:0007669"/>
    <property type="project" value="InterPro"/>
</dbReference>
<comment type="caution">
    <text evidence="7">The sequence shown here is derived from an EMBL/GenBank/DDBJ whole genome shotgun (WGS) entry which is preliminary data.</text>
</comment>